<gene>
    <name evidence="2" type="ORF">COA96_14095</name>
</gene>
<name>A0A2A5AT96_9GAMM</name>
<comment type="caution">
    <text evidence="2">The sequence shown here is derived from an EMBL/GenBank/DDBJ whole genome shotgun (WGS) entry which is preliminary data.</text>
</comment>
<dbReference type="EMBL" id="NVVJ01000058">
    <property type="protein sequence ID" value="PCJ22517.1"/>
    <property type="molecule type" value="Genomic_DNA"/>
</dbReference>
<keyword evidence="1" id="KW-1133">Transmembrane helix</keyword>
<keyword evidence="1" id="KW-0812">Transmembrane</keyword>
<reference evidence="3" key="1">
    <citation type="submission" date="2017-08" db="EMBL/GenBank/DDBJ databases">
        <title>A dynamic microbial community with high functional redundancy inhabits the cold, oxic subseafloor aquifer.</title>
        <authorList>
            <person name="Tully B.J."/>
            <person name="Wheat C.G."/>
            <person name="Glazer B.T."/>
            <person name="Huber J.A."/>
        </authorList>
    </citation>
    <scope>NUCLEOTIDE SEQUENCE [LARGE SCALE GENOMIC DNA]</scope>
</reference>
<sequence>MNEAEGEVAISIIDALRDEPCILAILLVVSAALLFAFSVIRLNNKHSEKIFDKALQNKLISNPE</sequence>
<protein>
    <submittedName>
        <fullName evidence="2">Uncharacterized protein</fullName>
    </submittedName>
</protein>
<dbReference type="AlphaFoldDB" id="A0A2A5AT96"/>
<feature type="transmembrane region" description="Helical" evidence="1">
    <location>
        <begin position="22"/>
        <end position="40"/>
    </location>
</feature>
<accession>A0A2A5AT96</accession>
<evidence type="ECO:0000256" key="1">
    <source>
        <dbReference type="SAM" id="Phobius"/>
    </source>
</evidence>
<keyword evidence="1" id="KW-0472">Membrane</keyword>
<dbReference type="Proteomes" id="UP000218327">
    <property type="component" value="Unassembled WGS sequence"/>
</dbReference>
<organism evidence="2 3">
    <name type="scientific">SAR86 cluster bacterium</name>
    <dbReference type="NCBI Taxonomy" id="2030880"/>
    <lineage>
        <taxon>Bacteria</taxon>
        <taxon>Pseudomonadati</taxon>
        <taxon>Pseudomonadota</taxon>
        <taxon>Gammaproteobacteria</taxon>
        <taxon>SAR86 cluster</taxon>
    </lineage>
</organism>
<evidence type="ECO:0000313" key="2">
    <source>
        <dbReference type="EMBL" id="PCJ22517.1"/>
    </source>
</evidence>
<evidence type="ECO:0000313" key="3">
    <source>
        <dbReference type="Proteomes" id="UP000218327"/>
    </source>
</evidence>
<proteinExistence type="predicted"/>